<keyword evidence="2" id="KW-0812">Transmembrane</keyword>
<evidence type="ECO:0000256" key="1">
    <source>
        <dbReference type="SAM" id="MobiDB-lite"/>
    </source>
</evidence>
<accession>A0AAP3E547</accession>
<evidence type="ECO:0000313" key="4">
    <source>
        <dbReference type="Proteomes" id="UP001321047"/>
    </source>
</evidence>
<protein>
    <submittedName>
        <fullName evidence="3">MSCRAMM family adhesin SdrC</fullName>
    </submittedName>
</protein>
<evidence type="ECO:0000256" key="2">
    <source>
        <dbReference type="SAM" id="Phobius"/>
    </source>
</evidence>
<feature type="compositionally biased region" description="Acidic residues" evidence="1">
    <location>
        <begin position="395"/>
        <end position="440"/>
    </location>
</feature>
<feature type="region of interest" description="Disordered" evidence="1">
    <location>
        <begin position="69"/>
        <end position="88"/>
    </location>
</feature>
<name>A0AAP3E547_9EURY</name>
<keyword evidence="4" id="KW-1185">Reference proteome</keyword>
<feature type="transmembrane region" description="Helical" evidence="2">
    <location>
        <begin position="12"/>
        <end position="34"/>
    </location>
</feature>
<organism evidence="3 4">
    <name type="scientific">Natronosalvus hydrolyticus</name>
    <dbReference type="NCBI Taxonomy" id="2979988"/>
    <lineage>
        <taxon>Archaea</taxon>
        <taxon>Methanobacteriati</taxon>
        <taxon>Methanobacteriota</taxon>
        <taxon>Stenosarchaea group</taxon>
        <taxon>Halobacteria</taxon>
        <taxon>Halobacteriales</taxon>
        <taxon>Natrialbaceae</taxon>
        <taxon>Natronosalvus</taxon>
    </lineage>
</organism>
<feature type="compositionally biased region" description="Polar residues" evidence="1">
    <location>
        <begin position="231"/>
        <end position="246"/>
    </location>
</feature>
<gene>
    <name evidence="3" type="ORF">OB919_04015</name>
</gene>
<dbReference type="Proteomes" id="UP001321047">
    <property type="component" value="Unassembled WGS sequence"/>
</dbReference>
<evidence type="ECO:0000313" key="3">
    <source>
        <dbReference type="EMBL" id="MCU4751153.1"/>
    </source>
</evidence>
<sequence length="671" mass="68332">MVGSSDGIRRLLAVIAIGCAIGGILLASSAMPMLAADTPAAAMLGEEGVAAEHERAVQQALLGSALEHADGDESIDSSTLEGLDESDIENGEMDAEELERAIEEGDIDPEELEQAIEDGDIDPEALEEGIEAGDGSSLQLGGGSLPAGAMAGGAGGEGELESDITRAAVLTGMELQGDHLTDPQMSDALFGLGAIYAAMGGSTDGLPANADLEAEDDHDDGMTGDGLGEADTSSGGLLDVPTSSSGLDGGFGDAVDDDVVADGGMDFDGSADSDGSEDGSDDADGFDADGSDGTESGAMNDGDDDGTWDDEEETTDDSEHPDEDSETDDGGATADDDADEGDDTDATTDDGDDSSDPMDDSSDDTDDSDSTTDDSTADEDGDATDDSSGDTNGDATDDDSSGIDDADGSSDEPSTDETDDGSSDETDDSSDDTGDSSDEDEGFVASITESLGPLGDRPLLSAVLAVVVVVVAYVFLTKDDPIATLRSIPGRLVSLVMGAVVACSQLLERAVSALARVKSVAEIPGLIVTALVGALASMRQKAGDVRASLPIVGDSESEAAAADIDEEIQSSARERIRRSFYRLESMSTVYPLSVATPTDVAHDVKSQGVPAEPVDTIADAFRDVEYGDRDPERRLEQTTEAEATLQVALEGAPAETDDTGEATGAGPTEDR</sequence>
<feature type="compositionally biased region" description="Acidic residues" evidence="1">
    <location>
        <begin position="269"/>
        <end position="292"/>
    </location>
</feature>
<reference evidence="3 4" key="1">
    <citation type="submission" date="2022-09" db="EMBL/GenBank/DDBJ databases">
        <title>Enrichment on poylsaccharides allowed isolation of novel metabolic and taxonomic groups of Haloarchaea.</title>
        <authorList>
            <person name="Sorokin D.Y."/>
            <person name="Elcheninov A.G."/>
            <person name="Khizhniak T.V."/>
            <person name="Kolganova T.V."/>
            <person name="Kublanov I.V."/>
        </authorList>
    </citation>
    <scope>NUCLEOTIDE SEQUENCE [LARGE SCALE GENOMIC DNA]</scope>
    <source>
        <strain evidence="3 4">AArc-curdl1</strain>
    </source>
</reference>
<feature type="region of interest" description="Disordered" evidence="1">
    <location>
        <begin position="207"/>
        <end position="440"/>
    </location>
</feature>
<keyword evidence="2" id="KW-1133">Transmembrane helix</keyword>
<dbReference type="EMBL" id="JAOPJZ010000002">
    <property type="protein sequence ID" value="MCU4751153.1"/>
    <property type="molecule type" value="Genomic_DNA"/>
</dbReference>
<feature type="region of interest" description="Disordered" evidence="1">
    <location>
        <begin position="648"/>
        <end position="671"/>
    </location>
</feature>
<comment type="caution">
    <text evidence="3">The sequence shown here is derived from an EMBL/GenBank/DDBJ whole genome shotgun (WGS) entry which is preliminary data.</text>
</comment>
<dbReference type="RefSeq" id="WP_342806637.1">
    <property type="nucleotide sequence ID" value="NZ_JAOPJZ010000002.1"/>
</dbReference>
<feature type="transmembrane region" description="Helical" evidence="2">
    <location>
        <begin position="459"/>
        <end position="476"/>
    </location>
</feature>
<feature type="compositionally biased region" description="Acidic residues" evidence="1">
    <location>
        <begin position="301"/>
        <end position="388"/>
    </location>
</feature>
<proteinExistence type="predicted"/>
<dbReference type="AlphaFoldDB" id="A0AAP3E547"/>
<keyword evidence="2" id="KW-0472">Membrane</keyword>